<keyword evidence="4" id="KW-1185">Reference proteome</keyword>
<dbReference type="Gene3D" id="6.10.250.2410">
    <property type="match status" value="1"/>
</dbReference>
<dbReference type="Proteomes" id="UP000291933">
    <property type="component" value="Unassembled WGS sequence"/>
</dbReference>
<evidence type="ECO:0000313" key="3">
    <source>
        <dbReference type="EMBL" id="TBT94550.1"/>
    </source>
</evidence>
<dbReference type="GO" id="GO:0007059">
    <property type="term" value="P:chromosome segregation"/>
    <property type="evidence" value="ECO:0007669"/>
    <property type="project" value="UniProtKB-KW"/>
</dbReference>
<comment type="caution">
    <text evidence="3">The sequence shown here is derived from an EMBL/GenBank/DDBJ whole genome shotgun (WGS) entry which is preliminary data.</text>
</comment>
<accession>A0A4Q9KKZ1</accession>
<sequence length="277" mass="30689">MTTSTFNVTLTNFTGPFDLLLQLITRHKLDVTEVALSVVTDEFITHVRMGQSGEEPWDLDQTTSFIVVAATLLDLKAARLLPQGEVDDPEELAVLEARDLLFARLLQYRAFKTMAAMFASTFEDQGRRHAHPGGLEDQFRALLPEVELNVEPDQLAWLAARAMAPKEAPEISFTHLHAPKVSVAEQAEIIVRRLRRSGTTTFRALVADAEERNVVVARFLALLELARQRAVAFEQVTALGELTIRWTGTGEGEIAIADEFDGEPSPAQTPIDREGEA</sequence>
<dbReference type="RefSeq" id="WP_131172448.1">
    <property type="nucleotide sequence ID" value="NZ_FXTL01000012.1"/>
</dbReference>
<dbReference type="InterPro" id="IPR023093">
    <property type="entry name" value="ScpA-like_C"/>
</dbReference>
<protein>
    <recommendedName>
        <fullName evidence="2">Segregation and condensation protein A</fullName>
    </recommendedName>
</protein>
<evidence type="ECO:0000256" key="2">
    <source>
        <dbReference type="ARBA" id="ARBA00044777"/>
    </source>
</evidence>
<organism evidence="3 4">
    <name type="scientific">Propioniciclava tarda</name>
    <dbReference type="NCBI Taxonomy" id="433330"/>
    <lineage>
        <taxon>Bacteria</taxon>
        <taxon>Bacillati</taxon>
        <taxon>Actinomycetota</taxon>
        <taxon>Actinomycetes</taxon>
        <taxon>Propionibacteriales</taxon>
        <taxon>Propionibacteriaceae</taxon>
        <taxon>Propioniciclava</taxon>
    </lineage>
</organism>
<evidence type="ECO:0000256" key="1">
    <source>
        <dbReference type="ARBA" id="ARBA00022829"/>
    </source>
</evidence>
<dbReference type="InterPro" id="IPR003768">
    <property type="entry name" value="ScpA"/>
</dbReference>
<keyword evidence="1" id="KW-0159">Chromosome partition</keyword>
<dbReference type="OrthoDB" id="9811016at2"/>
<dbReference type="PANTHER" id="PTHR33969">
    <property type="entry name" value="SEGREGATION AND CONDENSATION PROTEIN A"/>
    <property type="match status" value="1"/>
</dbReference>
<gene>
    <name evidence="3" type="ORF">ET996_10170</name>
</gene>
<dbReference type="Pfam" id="PF02616">
    <property type="entry name" value="SMC_ScpA"/>
    <property type="match status" value="1"/>
</dbReference>
<name>A0A4Q9KKZ1_PROTD</name>
<dbReference type="Gene3D" id="1.10.10.580">
    <property type="entry name" value="Structural maintenance of chromosome 1. Chain E"/>
    <property type="match status" value="1"/>
</dbReference>
<proteinExistence type="predicted"/>
<dbReference type="PANTHER" id="PTHR33969:SF2">
    <property type="entry name" value="SEGREGATION AND CONDENSATION PROTEIN A"/>
    <property type="match status" value="1"/>
</dbReference>
<reference evidence="3 4" key="1">
    <citation type="submission" date="2019-01" db="EMBL/GenBank/DDBJ databases">
        <title>Lactibacter flavus gen. nov., sp. nov., a novel bacterium of the family Propionibacteriaceae isolated from raw milk and dairy products.</title>
        <authorList>
            <person name="Huptas C."/>
            <person name="Wenning M."/>
            <person name="Breitenwieser F."/>
            <person name="Doll E."/>
            <person name="Von Neubeck M."/>
            <person name="Busse H.-J."/>
            <person name="Scherer S."/>
        </authorList>
    </citation>
    <scope>NUCLEOTIDE SEQUENCE [LARGE SCALE GENOMIC DNA]</scope>
    <source>
        <strain evidence="3 4">DSM 22130</strain>
    </source>
</reference>
<evidence type="ECO:0000313" key="4">
    <source>
        <dbReference type="Proteomes" id="UP000291933"/>
    </source>
</evidence>
<dbReference type="AlphaFoldDB" id="A0A4Q9KKZ1"/>
<dbReference type="EMBL" id="SDMR01000012">
    <property type="protein sequence ID" value="TBT94550.1"/>
    <property type="molecule type" value="Genomic_DNA"/>
</dbReference>